<evidence type="ECO:0000259" key="3">
    <source>
        <dbReference type="Pfam" id="PF03732"/>
    </source>
</evidence>
<dbReference type="SUPFAM" id="SSF50630">
    <property type="entry name" value="Acid proteases"/>
    <property type="match status" value="1"/>
</dbReference>
<evidence type="ECO:0000313" key="5">
    <source>
        <dbReference type="Proteomes" id="UP001231189"/>
    </source>
</evidence>
<dbReference type="Proteomes" id="UP001231189">
    <property type="component" value="Unassembled WGS sequence"/>
</dbReference>
<dbReference type="InterPro" id="IPR043502">
    <property type="entry name" value="DNA/RNA_pol_sf"/>
</dbReference>
<sequence>MNKFKNSQQIHGFVKAQLVVGARFALIMYSKLEMTKVVETVHAKLKKRRRFVDKINDRVTPVAEEMIDDLLRMDADFFMEGHYADFMGASADEDRVNIDDLIGHHKDYLDACLEGSFTSKEVEARWDLLDRIEENAEDWENDKDRESGYVEKPPFKPLPPKEGNEEKEKKNKGKKKKKKKKKKKRGNTKKEVTAYPHVYEITIGNRKYVAPNDYYDNESEYNDLPMPFNHISDHDLEEHTTFDIGNLFGTDYESNDVSTIHVPSNIDIGSSKLGDVVLEDPISETFTFSENDDIIYSGLDNRYRDGYDTCISMNEVRKKLFTISLSGKAAHWYKLLKNGDSIDWEDIVPLFYSKFYPPSEIHKDRNRIYNFWPHDGESIAQAWGRLKSLMLKCPIHELPGNVIIDNFYARLSFQDKTLLDTSCSGSFTRNKEEFKRDLLDRIQENTEGWENDKDRESGIIYDYKCIEAFMDTDKFRNMSATYGLDSQVVANLYKAFASHYELPKKNFDKYHEPYKDKVDSSVNKCVVIETVDNVIPEAYIEKTPFPAKMKEYSVISSVVNKSEKKPKEPEEQIKIEPAVAIVKDLVTENVEDGHIIFCEDASNIVSHPNKPKQVSVPMLSVRIGDHCYYGLCDIGASVSAIPYELYTEIMHEIGSCELEDIDVVIHLANRETISPIGIVRDVEVLCGKIKYPADFLVLGSAASDHCPIIFGRPFLNTCGAIIDCKKEKNLTRFAGEPYEFNFSKFTKTPYKADLPSNDFKMEQCASIVLVPNNPLQQHLENSESEAFRKERDEIEEIFLRQPILKHDLPVEDLGTTPPPKEDPVFDLKPLPDNLKYAHIDDKKIYPVIISSKLSEIEEERLLEILKKHRGAIGYTLDDLKGISPSICQHAINMEDDAKPVVEHQRRLIPKMKEVVRNEVLKLLEAGIIYPIADSRWVSPVHCVPKKGGMTVVPNDNDELIPQRIVVGLENIAYDPVPVNDNFPNEQLAVIKGALPPALDLDSFPCVEEAIRVADEFCDQYRALKREVEILQEENQRLRRMLEYYSIPSTRPSPPHSDNNESLQVLMQNYKIEKLKLKEILMKREKKPSPSSPKE</sequence>
<keyword evidence="1" id="KW-0175">Coiled coil</keyword>
<dbReference type="CDD" id="cd00303">
    <property type="entry name" value="retropepsin_like"/>
    <property type="match status" value="1"/>
</dbReference>
<organism evidence="4 5">
    <name type="scientific">Lolium multiflorum</name>
    <name type="common">Italian ryegrass</name>
    <name type="synonym">Lolium perenne subsp. multiflorum</name>
    <dbReference type="NCBI Taxonomy" id="4521"/>
    <lineage>
        <taxon>Eukaryota</taxon>
        <taxon>Viridiplantae</taxon>
        <taxon>Streptophyta</taxon>
        <taxon>Embryophyta</taxon>
        <taxon>Tracheophyta</taxon>
        <taxon>Spermatophyta</taxon>
        <taxon>Magnoliopsida</taxon>
        <taxon>Liliopsida</taxon>
        <taxon>Poales</taxon>
        <taxon>Poaceae</taxon>
        <taxon>BOP clade</taxon>
        <taxon>Pooideae</taxon>
        <taxon>Poodae</taxon>
        <taxon>Poeae</taxon>
        <taxon>Poeae Chloroplast Group 2 (Poeae type)</taxon>
        <taxon>Loliodinae</taxon>
        <taxon>Loliinae</taxon>
        <taxon>Lolium</taxon>
    </lineage>
</organism>
<evidence type="ECO:0000313" key="4">
    <source>
        <dbReference type="EMBL" id="KAK1678002.1"/>
    </source>
</evidence>
<feature type="coiled-coil region" evidence="1">
    <location>
        <begin position="1006"/>
        <end position="1040"/>
    </location>
</feature>
<reference evidence="4" key="1">
    <citation type="submission" date="2023-07" db="EMBL/GenBank/DDBJ databases">
        <title>A chromosome-level genome assembly of Lolium multiflorum.</title>
        <authorList>
            <person name="Chen Y."/>
            <person name="Copetti D."/>
            <person name="Kolliker R."/>
            <person name="Studer B."/>
        </authorList>
    </citation>
    <scope>NUCLEOTIDE SEQUENCE</scope>
    <source>
        <strain evidence="4">02402/16</strain>
        <tissue evidence="4">Leaf</tissue>
    </source>
</reference>
<feature type="compositionally biased region" description="Basic residues" evidence="2">
    <location>
        <begin position="170"/>
        <end position="187"/>
    </location>
</feature>
<evidence type="ECO:0000256" key="2">
    <source>
        <dbReference type="SAM" id="MobiDB-lite"/>
    </source>
</evidence>
<proteinExistence type="predicted"/>
<dbReference type="InterPro" id="IPR021109">
    <property type="entry name" value="Peptidase_aspartic_dom_sf"/>
</dbReference>
<gene>
    <name evidence="4" type="ORF">QYE76_038850</name>
</gene>
<dbReference type="Gene3D" id="3.10.10.10">
    <property type="entry name" value="HIV Type 1 Reverse Transcriptase, subunit A, domain 1"/>
    <property type="match status" value="1"/>
</dbReference>
<feature type="domain" description="Retrotransposon gag" evidence="3">
    <location>
        <begin position="319"/>
        <end position="409"/>
    </location>
</feature>
<dbReference type="SUPFAM" id="SSF56672">
    <property type="entry name" value="DNA/RNA polymerases"/>
    <property type="match status" value="1"/>
</dbReference>
<name>A0AAD8WRA0_LOLMU</name>
<dbReference type="Pfam" id="PF03732">
    <property type="entry name" value="Retrotrans_gag"/>
    <property type="match status" value="1"/>
</dbReference>
<dbReference type="InterPro" id="IPR005162">
    <property type="entry name" value="Retrotrans_gag_dom"/>
</dbReference>
<feature type="region of interest" description="Disordered" evidence="2">
    <location>
        <begin position="139"/>
        <end position="191"/>
    </location>
</feature>
<comment type="caution">
    <text evidence="4">The sequence shown here is derived from an EMBL/GenBank/DDBJ whole genome shotgun (WGS) entry which is preliminary data.</text>
</comment>
<dbReference type="AlphaFoldDB" id="A0AAD8WRA0"/>
<keyword evidence="5" id="KW-1185">Reference proteome</keyword>
<dbReference type="Gene3D" id="2.40.70.10">
    <property type="entry name" value="Acid Proteases"/>
    <property type="match status" value="1"/>
</dbReference>
<dbReference type="PANTHER" id="PTHR33067">
    <property type="entry name" value="RNA-DIRECTED DNA POLYMERASE-RELATED"/>
    <property type="match status" value="1"/>
</dbReference>
<protein>
    <recommendedName>
        <fullName evidence="3">Retrotransposon gag domain-containing protein</fullName>
    </recommendedName>
</protein>
<dbReference type="EMBL" id="JAUUTY010000002">
    <property type="protein sequence ID" value="KAK1678002.1"/>
    <property type="molecule type" value="Genomic_DNA"/>
</dbReference>
<accession>A0AAD8WRA0</accession>
<evidence type="ECO:0000256" key="1">
    <source>
        <dbReference type="SAM" id="Coils"/>
    </source>
</evidence>
<dbReference type="PANTHER" id="PTHR33067:SF31">
    <property type="entry name" value="RNA-DIRECTED DNA POLYMERASE"/>
    <property type="match status" value="1"/>
</dbReference>